<dbReference type="PANTHER" id="PTHR42781">
    <property type="entry name" value="SPERMIDINE/PUTRESCINE IMPORT ATP-BINDING PROTEIN POTA"/>
    <property type="match status" value="1"/>
</dbReference>
<feature type="transmembrane region" description="Helical" evidence="4">
    <location>
        <begin position="639"/>
        <end position="662"/>
    </location>
</feature>
<evidence type="ECO:0000313" key="6">
    <source>
        <dbReference type="EMBL" id="HIT49531.1"/>
    </source>
</evidence>
<dbReference type="GO" id="GO:0005524">
    <property type="term" value="F:ATP binding"/>
    <property type="evidence" value="ECO:0007669"/>
    <property type="project" value="UniProtKB-KW"/>
</dbReference>
<gene>
    <name evidence="6" type="ORF">IAD46_00745</name>
</gene>
<evidence type="ECO:0000256" key="3">
    <source>
        <dbReference type="ARBA" id="ARBA00022840"/>
    </source>
</evidence>
<dbReference type="Pfam" id="PF00005">
    <property type="entry name" value="ABC_tran"/>
    <property type="match status" value="1"/>
</dbReference>
<name>A0A9D1KII1_9MOLU</name>
<reference evidence="6" key="1">
    <citation type="submission" date="2020-10" db="EMBL/GenBank/DDBJ databases">
        <authorList>
            <person name="Gilroy R."/>
        </authorList>
    </citation>
    <scope>NUCLEOTIDE SEQUENCE</scope>
    <source>
        <strain evidence="6">ChiW17-6978</strain>
    </source>
</reference>
<dbReference type="EMBL" id="DVLF01000027">
    <property type="protein sequence ID" value="HIT49531.1"/>
    <property type="molecule type" value="Genomic_DNA"/>
</dbReference>
<keyword evidence="4" id="KW-1133">Transmembrane helix</keyword>
<evidence type="ECO:0000259" key="5">
    <source>
        <dbReference type="PROSITE" id="PS50893"/>
    </source>
</evidence>
<keyword evidence="3 6" id="KW-0067">ATP-binding</keyword>
<comment type="caution">
    <text evidence="6">The sequence shown here is derived from an EMBL/GenBank/DDBJ whole genome shotgun (WGS) entry which is preliminary data.</text>
</comment>
<keyword evidence="1" id="KW-0813">Transport</keyword>
<feature type="transmembrane region" description="Helical" evidence="4">
    <location>
        <begin position="239"/>
        <end position="261"/>
    </location>
</feature>
<dbReference type="AlphaFoldDB" id="A0A9D1KII1"/>
<dbReference type="PANTHER" id="PTHR42781:SF4">
    <property type="entry name" value="SPERMIDINE_PUTRESCINE IMPORT ATP-BINDING PROTEIN POTA"/>
    <property type="match status" value="1"/>
</dbReference>
<dbReference type="InterPro" id="IPR003439">
    <property type="entry name" value="ABC_transporter-like_ATP-bd"/>
</dbReference>
<dbReference type="GO" id="GO:0016887">
    <property type="term" value="F:ATP hydrolysis activity"/>
    <property type="evidence" value="ECO:0007669"/>
    <property type="project" value="InterPro"/>
</dbReference>
<dbReference type="Gene3D" id="3.40.50.300">
    <property type="entry name" value="P-loop containing nucleotide triphosphate hydrolases"/>
    <property type="match status" value="1"/>
</dbReference>
<keyword evidence="4" id="KW-0812">Transmembrane</keyword>
<dbReference type="Proteomes" id="UP000886758">
    <property type="component" value="Unassembled WGS sequence"/>
</dbReference>
<organism evidence="6 7">
    <name type="scientific">Candidatus Pelethenecus faecipullorum</name>
    <dbReference type="NCBI Taxonomy" id="2840900"/>
    <lineage>
        <taxon>Bacteria</taxon>
        <taxon>Bacillati</taxon>
        <taxon>Mycoplasmatota</taxon>
        <taxon>Mollicutes</taxon>
        <taxon>Candidatus Pelethenecus</taxon>
    </lineage>
</organism>
<dbReference type="SUPFAM" id="SSF52540">
    <property type="entry name" value="P-loop containing nucleoside triphosphate hydrolases"/>
    <property type="match status" value="1"/>
</dbReference>
<reference evidence="6" key="2">
    <citation type="journal article" date="2021" name="PeerJ">
        <title>Extensive microbial diversity within the chicken gut microbiome revealed by metagenomics and culture.</title>
        <authorList>
            <person name="Gilroy R."/>
            <person name="Ravi A."/>
            <person name="Getino M."/>
            <person name="Pursley I."/>
            <person name="Horton D.L."/>
            <person name="Alikhan N.F."/>
            <person name="Baker D."/>
            <person name="Gharbi K."/>
            <person name="Hall N."/>
            <person name="Watson M."/>
            <person name="Adriaenssens E.M."/>
            <person name="Foster-Nyarko E."/>
            <person name="Jarju S."/>
            <person name="Secka A."/>
            <person name="Antonio M."/>
            <person name="Oren A."/>
            <person name="Chaudhuri R.R."/>
            <person name="La Ragione R."/>
            <person name="Hildebrand F."/>
            <person name="Pallen M.J."/>
        </authorList>
    </citation>
    <scope>NUCLEOTIDE SEQUENCE</scope>
    <source>
        <strain evidence="6">ChiW17-6978</strain>
    </source>
</reference>
<keyword evidence="2" id="KW-0547">Nucleotide-binding</keyword>
<dbReference type="InterPro" id="IPR050093">
    <property type="entry name" value="ABC_SmlMolc_Importer"/>
</dbReference>
<evidence type="ECO:0000256" key="1">
    <source>
        <dbReference type="ARBA" id="ARBA00022448"/>
    </source>
</evidence>
<keyword evidence="4" id="KW-0472">Membrane</keyword>
<protein>
    <submittedName>
        <fullName evidence="6">ABC transporter ATP-binding protein</fullName>
    </submittedName>
</protein>
<dbReference type="PROSITE" id="PS50893">
    <property type="entry name" value="ABC_TRANSPORTER_2"/>
    <property type="match status" value="1"/>
</dbReference>
<feature type="transmembrane region" description="Helical" evidence="4">
    <location>
        <begin position="697"/>
        <end position="719"/>
    </location>
</feature>
<dbReference type="InterPro" id="IPR027417">
    <property type="entry name" value="P-loop_NTPase"/>
</dbReference>
<sequence length="722" mass="83445">MIEITNLTKKFHDKVVLKNISLSFPEKGLVVIEGESGCGKTTFLNILSFNDFSYEGTVSFNGKVFSRKDVSAFKAQNIYYHTADHNMLDYLTVEENFHLQFDGFEEKIKAYLYRYHLDYLWRQKVQTLSSGERQKVSLFFALIRKAPITILDEPLSNIDSVDKNALKEELKQLSKECLVILSAHKQDALMEADVHLKFSNHELKGNFFLETEKIVNPTVSLLPKRKMIGTAFKTELKKWFGLGTVFDVAVYGLFLLSLIFLNGFLIREKDIWDYYIRNTSVGVYQISQQLQDRYNAVTMYEEWDHALGYPILQSEQDGKLSTLFGSTSIRVTDSFLFNGRKVKLVDKTVYLSDYLYDYYSFSSSSFFGFESPHDERIYPEGLPDPSGGTIPYSGVTTYYPLDIEIYQTNYRQMMEKLSTEEYQIFITNYCMPLYMNQATFDEICQFRYDGIWCQSTTGNAVHILCYDEENNRKYGQEGVMQENAIMDSVNYEFFGPSTYLWAFDNRFVSDELPKVGSVVDLSVVLNGKTYQRTLTYQGSVYYQNYASSIPPGFEVGTSSLLKQPPIVFVSSNVYEEIYQALDYGNKKNFLQAEEKYTIDFEQSDYQSLLEAIVNQPNAFYFMEYPLVQSVFNQTGLAPLLFKIAFGISSTLWLVSVGLYDFWYVKKEIRTMTFLTNKGMVKTDVYKLVFYPKIVRNIVLLALSVGLFFLVKPYLILLVVQVI</sequence>
<evidence type="ECO:0000313" key="7">
    <source>
        <dbReference type="Proteomes" id="UP000886758"/>
    </source>
</evidence>
<accession>A0A9D1KII1</accession>
<dbReference type="InterPro" id="IPR003593">
    <property type="entry name" value="AAA+_ATPase"/>
</dbReference>
<evidence type="ECO:0000256" key="2">
    <source>
        <dbReference type="ARBA" id="ARBA00022741"/>
    </source>
</evidence>
<proteinExistence type="predicted"/>
<dbReference type="SMART" id="SM00382">
    <property type="entry name" value="AAA"/>
    <property type="match status" value="1"/>
</dbReference>
<evidence type="ECO:0000256" key="4">
    <source>
        <dbReference type="SAM" id="Phobius"/>
    </source>
</evidence>
<feature type="domain" description="ABC transporter" evidence="5">
    <location>
        <begin position="2"/>
        <end position="226"/>
    </location>
</feature>